<evidence type="ECO:0000313" key="4">
    <source>
        <dbReference type="Proteomes" id="UP001304683"/>
    </source>
</evidence>
<evidence type="ECO:0000256" key="1">
    <source>
        <dbReference type="SAM" id="Coils"/>
    </source>
</evidence>
<keyword evidence="2" id="KW-0812">Transmembrane</keyword>
<keyword evidence="2" id="KW-0472">Membrane</keyword>
<feature type="transmembrane region" description="Helical" evidence="2">
    <location>
        <begin position="12"/>
        <end position="34"/>
    </location>
</feature>
<organism evidence="3 4">
    <name type="scientific">Thermaerobacter composti</name>
    <dbReference type="NCBI Taxonomy" id="554949"/>
    <lineage>
        <taxon>Bacteria</taxon>
        <taxon>Bacillati</taxon>
        <taxon>Bacillota</taxon>
        <taxon>Clostridia</taxon>
        <taxon>Eubacteriales</taxon>
        <taxon>Clostridiales Family XVII. Incertae Sedis</taxon>
        <taxon>Thermaerobacter</taxon>
    </lineage>
</organism>
<evidence type="ECO:0000313" key="3">
    <source>
        <dbReference type="EMBL" id="WPD20128.1"/>
    </source>
</evidence>
<dbReference type="Proteomes" id="UP001304683">
    <property type="component" value="Chromosome"/>
</dbReference>
<name>A0ABZ0QRK7_9FIRM</name>
<proteinExistence type="predicted"/>
<keyword evidence="2" id="KW-1133">Transmembrane helix</keyword>
<dbReference type="InterPro" id="IPR021522">
    <property type="entry name" value="MctB"/>
</dbReference>
<reference evidence="3 4" key="1">
    <citation type="submission" date="2023-08" db="EMBL/GenBank/DDBJ databases">
        <title>Genome sequence of Thermaerobacter compostii strain Ins1, a spore-forming filamentous bacterium isolated from a deep geothermal reservoir.</title>
        <authorList>
            <person name="Bregnard D."/>
            <person name="Gonzalez D."/>
            <person name="Junier P."/>
        </authorList>
    </citation>
    <scope>NUCLEOTIDE SEQUENCE [LARGE SCALE GENOMIC DNA]</scope>
    <source>
        <strain evidence="3 4">Ins1</strain>
    </source>
</reference>
<dbReference type="CDD" id="cd14686">
    <property type="entry name" value="bZIP"/>
    <property type="match status" value="1"/>
</dbReference>
<gene>
    <name evidence="3" type="ORF">Q5761_05715</name>
</gene>
<dbReference type="RefSeq" id="WP_318751515.1">
    <property type="nucleotide sequence ID" value="NZ_CP132508.1"/>
</dbReference>
<feature type="coiled-coil region" evidence="1">
    <location>
        <begin position="40"/>
        <end position="67"/>
    </location>
</feature>
<keyword evidence="4" id="KW-1185">Reference proteome</keyword>
<keyword evidence="1" id="KW-0175">Coiled coil</keyword>
<accession>A0ABZ0QRK7</accession>
<evidence type="ECO:0000256" key="2">
    <source>
        <dbReference type="SAM" id="Phobius"/>
    </source>
</evidence>
<protein>
    <submittedName>
        <fullName evidence="3">Copper transporter</fullName>
    </submittedName>
</protein>
<dbReference type="EMBL" id="CP132508">
    <property type="protein sequence ID" value="WPD20128.1"/>
    <property type="molecule type" value="Genomic_DNA"/>
</dbReference>
<sequence>MGRAGPLGLRYHLVTLVAVFLALGVGILIGAGLLDDRTLLERQQALIRALQRDFATLRQDTAHLRSENRRLSAELARYGQAQQALASLAVEGRLSGRRVAVVVLGDPDAPLARDAARLLQAAAARPGPRLAVDPGLARLSGPWPEVAAAALGMPGADPGRLAQGVAQALVAALTLPAGADAPAGVEGLAAVGGLTWQPAPGDGPPRPDAVILIHAAGGGSEAILAPLLDALEGAGLTVVGLAPPRSGRTEAYARTGVPLVEAGSAADQVTLILTLAGQGERLQGLEGDGS</sequence>
<dbReference type="Pfam" id="PF11382">
    <property type="entry name" value="MctB"/>
    <property type="match status" value="1"/>
</dbReference>